<organism evidence="5 6">
    <name type="scientific">Lithohypha guttulata</name>
    <dbReference type="NCBI Taxonomy" id="1690604"/>
    <lineage>
        <taxon>Eukaryota</taxon>
        <taxon>Fungi</taxon>
        <taxon>Dikarya</taxon>
        <taxon>Ascomycota</taxon>
        <taxon>Pezizomycotina</taxon>
        <taxon>Eurotiomycetes</taxon>
        <taxon>Chaetothyriomycetidae</taxon>
        <taxon>Chaetothyriales</taxon>
        <taxon>Trichomeriaceae</taxon>
        <taxon>Lithohypha</taxon>
    </lineage>
</organism>
<evidence type="ECO:0000313" key="6">
    <source>
        <dbReference type="Proteomes" id="UP001309876"/>
    </source>
</evidence>
<reference evidence="5 6" key="1">
    <citation type="submission" date="2023-08" db="EMBL/GenBank/DDBJ databases">
        <title>Black Yeasts Isolated from many extreme environments.</title>
        <authorList>
            <person name="Coleine C."/>
            <person name="Stajich J.E."/>
            <person name="Selbmann L."/>
        </authorList>
    </citation>
    <scope>NUCLEOTIDE SEQUENCE [LARGE SCALE GENOMIC DNA]</scope>
    <source>
        <strain evidence="5 6">CCFEE 5910</strain>
    </source>
</reference>
<comment type="similarity">
    <text evidence="1">Belongs to the palC family.</text>
</comment>
<proteinExistence type="inferred from homology"/>
<dbReference type="PANTHER" id="PTHR40463:SF1">
    <property type="entry name" value="PH-RESPONSE REGULATOR PROTEIN PALC"/>
    <property type="match status" value="1"/>
</dbReference>
<evidence type="ECO:0000256" key="2">
    <source>
        <dbReference type="ARBA" id="ARBA00022193"/>
    </source>
</evidence>
<dbReference type="InterPro" id="IPR038499">
    <property type="entry name" value="BRO1_sf"/>
</dbReference>
<feature type="region of interest" description="Disordered" evidence="3">
    <location>
        <begin position="436"/>
        <end position="479"/>
    </location>
</feature>
<evidence type="ECO:0000313" key="5">
    <source>
        <dbReference type="EMBL" id="KAK5086310.1"/>
    </source>
</evidence>
<evidence type="ECO:0000259" key="4">
    <source>
        <dbReference type="PROSITE" id="PS51180"/>
    </source>
</evidence>
<accession>A0AAN7YB44</accession>
<keyword evidence="6" id="KW-1185">Reference proteome</keyword>
<evidence type="ECO:0000256" key="3">
    <source>
        <dbReference type="SAM" id="MobiDB-lite"/>
    </source>
</evidence>
<dbReference type="Gene3D" id="1.25.40.280">
    <property type="entry name" value="alix/aip1 like domains"/>
    <property type="match status" value="1"/>
</dbReference>
<dbReference type="SMART" id="SM01041">
    <property type="entry name" value="BRO1"/>
    <property type="match status" value="1"/>
</dbReference>
<feature type="domain" description="BRO1" evidence="4">
    <location>
        <begin position="1"/>
        <end position="479"/>
    </location>
</feature>
<sequence length="479" mass="52692">MPFPFVLSTTSQLSFQQNFTSSTHPSLPSTASSQRNLLRSTLKAHKRLASGDQAANLSDVLLALDSYLKYICTLNLSLSGTIVNDEDVDLALTREVEVEWRPTLSSTPIPGREADRVRGQGLDYEFFFVHQTYAVVQNLFARQALLGIYASSSPTTEQRLGLIQTAIRHVKTAASIHAFLVHHANTGDGPPELPAAAADVSISVQSALHRLAQAELNLLGAFKDDPYPAVLAQSRNEQDREWMIKAPDIPKTRAQVLSRLCLGASEHATAAGAILKAERRVSKDLIEYTDNLRRTARARACRFQAISADTGGETGKGIAWIYAGLSELGLEISVKEGSSKTGSLSKLKASWNERKEDRRIGKGSARWGSDAGKAEEARILEYLEKKLVRSNDNVHFQTVPEYKPLLAMLPSGMNMPVGDEQWKPPVLSEDELVQMRAPPDYDAMEQDSSDEDRNDAQFKAEKPAGAFPGTDAEYKISYY</sequence>
<gene>
    <name evidence="5" type="ORF">LTR05_003478</name>
</gene>
<protein>
    <recommendedName>
        <fullName evidence="2">pH-response regulator protein palC</fullName>
    </recommendedName>
</protein>
<evidence type="ECO:0000256" key="1">
    <source>
        <dbReference type="ARBA" id="ARBA00010997"/>
    </source>
</evidence>
<dbReference type="InterPro" id="IPR037505">
    <property type="entry name" value="pH-resp_palC"/>
</dbReference>
<dbReference type="GO" id="GO:0071467">
    <property type="term" value="P:cellular response to pH"/>
    <property type="evidence" value="ECO:0007669"/>
    <property type="project" value="InterPro"/>
</dbReference>
<dbReference type="GO" id="GO:0005886">
    <property type="term" value="C:plasma membrane"/>
    <property type="evidence" value="ECO:0007669"/>
    <property type="project" value="TreeGrafter"/>
</dbReference>
<name>A0AAN7YB44_9EURO</name>
<dbReference type="EMBL" id="JAVRRJ010000003">
    <property type="protein sequence ID" value="KAK5086310.1"/>
    <property type="molecule type" value="Genomic_DNA"/>
</dbReference>
<comment type="caution">
    <text evidence="5">The sequence shown here is derived from an EMBL/GenBank/DDBJ whole genome shotgun (WGS) entry which is preliminary data.</text>
</comment>
<dbReference type="PROSITE" id="PS51180">
    <property type="entry name" value="BRO1"/>
    <property type="match status" value="1"/>
</dbReference>
<dbReference type="PANTHER" id="PTHR40463">
    <property type="entry name" value="PH-RESPONSE REGULATOR PROTEIN PALC"/>
    <property type="match status" value="1"/>
</dbReference>
<dbReference type="Proteomes" id="UP001309876">
    <property type="component" value="Unassembled WGS sequence"/>
</dbReference>
<feature type="compositionally biased region" description="Acidic residues" evidence="3">
    <location>
        <begin position="442"/>
        <end position="453"/>
    </location>
</feature>
<dbReference type="InterPro" id="IPR004328">
    <property type="entry name" value="BRO1_dom"/>
</dbReference>
<dbReference type="AlphaFoldDB" id="A0AAN7YB44"/>